<name>A0ABQ0MZ30_9GAMM</name>
<dbReference type="PROSITE" id="PS50045">
    <property type="entry name" value="SIGMA54_INTERACT_4"/>
    <property type="match status" value="1"/>
</dbReference>
<reference evidence="6 7" key="1">
    <citation type="submission" date="2017-06" db="EMBL/GenBank/DDBJ databases">
        <title>Whole Genome Sequences of Colwellia marinimaniae MTCD1.</title>
        <authorList>
            <person name="Kusumoto H."/>
            <person name="Inoue M."/>
            <person name="Tanikawa K."/>
            <person name="Maeji H."/>
            <person name="Cameron J.H."/>
            <person name="Bartlett D.H."/>
        </authorList>
    </citation>
    <scope>NUCLEOTIDE SEQUENCE [LARGE SCALE GENOMIC DNA]</scope>
    <source>
        <strain evidence="6 7">MTCD1</strain>
    </source>
</reference>
<dbReference type="Pfam" id="PF25601">
    <property type="entry name" value="AAA_lid_14"/>
    <property type="match status" value="1"/>
</dbReference>
<dbReference type="InterPro" id="IPR058031">
    <property type="entry name" value="AAA_lid_NorR"/>
</dbReference>
<dbReference type="InterPro" id="IPR003593">
    <property type="entry name" value="AAA+_ATPase"/>
</dbReference>
<protein>
    <submittedName>
        <fullName evidence="6">Acetoacetate metabolism regulatory protein AtoC</fullName>
    </submittedName>
</protein>
<dbReference type="PROSITE" id="PS00688">
    <property type="entry name" value="SIGMA54_INTERACT_3"/>
    <property type="match status" value="1"/>
</dbReference>
<dbReference type="InterPro" id="IPR002078">
    <property type="entry name" value="Sigma_54_int"/>
</dbReference>
<evidence type="ECO:0000256" key="2">
    <source>
        <dbReference type="ARBA" id="ARBA00022840"/>
    </source>
</evidence>
<keyword evidence="7" id="KW-1185">Reference proteome</keyword>
<keyword evidence="3" id="KW-0805">Transcription regulation</keyword>
<dbReference type="Gene3D" id="1.10.8.60">
    <property type="match status" value="1"/>
</dbReference>
<organism evidence="6 7">
    <name type="scientific">Colwellia marinimaniae</name>
    <dbReference type="NCBI Taxonomy" id="1513592"/>
    <lineage>
        <taxon>Bacteria</taxon>
        <taxon>Pseudomonadati</taxon>
        <taxon>Pseudomonadota</taxon>
        <taxon>Gammaproteobacteria</taxon>
        <taxon>Alteromonadales</taxon>
        <taxon>Colwelliaceae</taxon>
        <taxon>Colwellia</taxon>
    </lineage>
</organism>
<evidence type="ECO:0000256" key="4">
    <source>
        <dbReference type="ARBA" id="ARBA00023163"/>
    </source>
</evidence>
<feature type="domain" description="Sigma-54 factor interaction" evidence="5">
    <location>
        <begin position="64"/>
        <end position="297"/>
    </location>
</feature>
<keyword evidence="2" id="KW-0067">ATP-binding</keyword>
<dbReference type="Proteomes" id="UP000197068">
    <property type="component" value="Unassembled WGS sequence"/>
</dbReference>
<dbReference type="SUPFAM" id="SSF52540">
    <property type="entry name" value="P-loop containing nucleoside triphosphate hydrolases"/>
    <property type="match status" value="1"/>
</dbReference>
<gene>
    <name evidence="6" type="ORF">MTCD1_03260</name>
</gene>
<dbReference type="PANTHER" id="PTHR32071">
    <property type="entry name" value="TRANSCRIPTIONAL REGULATORY PROTEIN"/>
    <property type="match status" value="1"/>
</dbReference>
<sequence length="381" mass="41941">MTAVSVLLGEGVYNCKFFQSSKENKVELTTLPIDFSATYKKVAAARIVNSHARSPKVENAFVAMVANSPEMKDLVTKAKKLANSDLPTLVLGETGTGKEMLSQAIHHAGMRSDNPFKAVNCGALPESLSDSILFGHVKGSFTGADKDHQGLFEQASGGTLFSDEVGELSASIQVKLLRALQEGEITRVGDTNSRKVDVRVIAATHQNLQQMVLNGTFREDLFYRLAVGVLKIPALRQRSADIESLTQSVLMQVNQQVSKHPDFESKEISQDGINFIKQQTWPGNIRELWNTLSRAVLFSDNKILQAEDIKAALISHENKASQPPVVLSAEEYFDLPQHIDSIKRNYIEAALKSCLDSKTKAAKMLCLNNHQTLSNWLKESS</sequence>
<dbReference type="InterPro" id="IPR027417">
    <property type="entry name" value="P-loop_NTPase"/>
</dbReference>
<dbReference type="CDD" id="cd00009">
    <property type="entry name" value="AAA"/>
    <property type="match status" value="1"/>
</dbReference>
<proteinExistence type="predicted"/>
<dbReference type="RefSeq" id="WP_200818630.1">
    <property type="nucleotide sequence ID" value="NZ_BDQM01000039.1"/>
</dbReference>
<evidence type="ECO:0000259" key="5">
    <source>
        <dbReference type="PROSITE" id="PS50045"/>
    </source>
</evidence>
<dbReference type="Gene3D" id="3.40.50.300">
    <property type="entry name" value="P-loop containing nucleotide triphosphate hydrolases"/>
    <property type="match status" value="1"/>
</dbReference>
<accession>A0ABQ0MZ30</accession>
<keyword evidence="1" id="KW-0547">Nucleotide-binding</keyword>
<evidence type="ECO:0000313" key="7">
    <source>
        <dbReference type="Proteomes" id="UP000197068"/>
    </source>
</evidence>
<keyword evidence="4" id="KW-0804">Transcription</keyword>
<dbReference type="Pfam" id="PF00158">
    <property type="entry name" value="Sigma54_activat"/>
    <property type="match status" value="1"/>
</dbReference>
<comment type="caution">
    <text evidence="6">The sequence shown here is derived from an EMBL/GenBank/DDBJ whole genome shotgun (WGS) entry which is preliminary data.</text>
</comment>
<dbReference type="InterPro" id="IPR025944">
    <property type="entry name" value="Sigma_54_int_dom_CS"/>
</dbReference>
<dbReference type="Gene3D" id="1.10.10.60">
    <property type="entry name" value="Homeodomain-like"/>
    <property type="match status" value="1"/>
</dbReference>
<evidence type="ECO:0000256" key="3">
    <source>
        <dbReference type="ARBA" id="ARBA00023015"/>
    </source>
</evidence>
<dbReference type="SMART" id="SM00382">
    <property type="entry name" value="AAA"/>
    <property type="match status" value="1"/>
</dbReference>
<evidence type="ECO:0000256" key="1">
    <source>
        <dbReference type="ARBA" id="ARBA00022741"/>
    </source>
</evidence>
<evidence type="ECO:0000313" key="6">
    <source>
        <dbReference type="EMBL" id="GAW97622.1"/>
    </source>
</evidence>
<dbReference type="EMBL" id="BDQM01000039">
    <property type="protein sequence ID" value="GAW97622.1"/>
    <property type="molecule type" value="Genomic_DNA"/>
</dbReference>